<sequence length="297" mass="29592">TCVTGDNTKCETCEDKYYLTPTSQCIADCAALSGYYGDAASKNCKRCDPSCAECVGPASTQCSACPAGSALKYADVNTPSNGGSCGEQCAVSADGCADCGARIGGTAYCSRCGGSQVPINGVCVANNARQALCTSSGDGTCSACTEGQLLKDGGCYETTRQPGKSVCTAAQGGKCTQCANGLTADNTGSCGVCHASCATCSAASDASKCKTCATGYYKESASDGPCKPCSEGLVGCRQCTTTAANTFVCLEMGDATDSGNKSSLSTGAIAGISVAVIAVVGGLVGFLCWWFVCRGKA</sequence>
<proteinExistence type="predicted"/>
<dbReference type="InterPro" id="IPR052798">
    <property type="entry name" value="Giardia_VSA"/>
</dbReference>
<accession>V6TT48</accession>
<feature type="non-terminal residue" evidence="2">
    <location>
        <position position="1"/>
    </location>
</feature>
<dbReference type="OrthoDB" id="300641at2759"/>
<keyword evidence="1" id="KW-1133">Transmembrane helix</keyword>
<organism evidence="2 3">
    <name type="scientific">Giardia intestinalis</name>
    <name type="common">Giardia lamblia</name>
    <dbReference type="NCBI Taxonomy" id="5741"/>
    <lineage>
        <taxon>Eukaryota</taxon>
        <taxon>Metamonada</taxon>
        <taxon>Diplomonadida</taxon>
        <taxon>Hexamitidae</taxon>
        <taxon>Giardiinae</taxon>
        <taxon>Giardia</taxon>
    </lineage>
</organism>
<dbReference type="Pfam" id="PF03302">
    <property type="entry name" value="VSP"/>
    <property type="match status" value="1"/>
</dbReference>
<evidence type="ECO:0000313" key="3">
    <source>
        <dbReference type="Proteomes" id="UP000018040"/>
    </source>
</evidence>
<dbReference type="Gene3D" id="2.10.220.10">
    <property type="entry name" value="Hormone Receptor, Insulin-like Growth Factor Receptor 1, Chain A, domain 2"/>
    <property type="match status" value="1"/>
</dbReference>
<dbReference type="VEuPathDB" id="GiardiaDB:DHA2_154622"/>
<name>V6TT48_GIAIN</name>
<dbReference type="VEuPathDB" id="GiardiaDB:QR46_4352"/>
<evidence type="ECO:0000313" key="2">
    <source>
        <dbReference type="EMBL" id="ESU41906.1"/>
    </source>
</evidence>
<dbReference type="InterPro" id="IPR005127">
    <property type="entry name" value="Giardia_VSP"/>
</dbReference>
<dbReference type="AlphaFoldDB" id="V6TT48"/>
<keyword evidence="1" id="KW-0812">Transmembrane</keyword>
<protein>
    <submittedName>
        <fullName evidence="2">Variant-specific surface protein</fullName>
    </submittedName>
</protein>
<feature type="transmembrane region" description="Helical" evidence="1">
    <location>
        <begin position="268"/>
        <end position="292"/>
    </location>
</feature>
<reference evidence="2 3" key="2">
    <citation type="journal article" date="2013" name="Genome Biol. Evol.">
        <title>Genome sequencing of Giardia lamblia genotypes A2 and B isolates (DH and GS) and comparative analysis with the genomes of genotypes A1 and E (WB and Pig).</title>
        <authorList>
            <person name="Adam R.D."/>
            <person name="Dahlstrom E.W."/>
            <person name="Martens C.A."/>
            <person name="Bruno D.P."/>
            <person name="Barbian K.D."/>
            <person name="Ricklefs S.M."/>
            <person name="Hernandez M.M."/>
            <person name="Narla N.P."/>
            <person name="Patel R.B."/>
            <person name="Porcella S.F."/>
            <person name="Nash T.E."/>
        </authorList>
    </citation>
    <scope>NUCLEOTIDE SEQUENCE [LARGE SCALE GENOMIC DNA]</scope>
    <source>
        <strain evidence="2 3">GS</strain>
    </source>
</reference>
<reference evidence="3" key="1">
    <citation type="submission" date="2012-02" db="EMBL/GenBank/DDBJ databases">
        <title>Genome sequencing of Giardia lamblia Genotypes A2 and B isolates (DH and GS) and comparative analysis with the genomes of Genotypes A1 and E (WB and Pig).</title>
        <authorList>
            <person name="Adam R."/>
            <person name="Dahlstrom E."/>
            <person name="Martens C."/>
            <person name="Bruno D."/>
            <person name="Barbian K."/>
            <person name="Porcella S.F."/>
            <person name="Nash T."/>
        </authorList>
    </citation>
    <scope>NUCLEOTIDE SEQUENCE</scope>
    <source>
        <strain evidence="3">GS</strain>
    </source>
</reference>
<dbReference type="SMART" id="SM00261">
    <property type="entry name" value="FU"/>
    <property type="match status" value="2"/>
</dbReference>
<dbReference type="SUPFAM" id="SSF57184">
    <property type="entry name" value="Growth factor receptor domain"/>
    <property type="match status" value="2"/>
</dbReference>
<dbReference type="PANTHER" id="PTHR23275">
    <property type="entry name" value="CABRIOLET.-RELATED"/>
    <property type="match status" value="1"/>
</dbReference>
<dbReference type="PANTHER" id="PTHR23275:SF100">
    <property type="entry name" value="EGF-LIKE DOMAIN-CONTAINING PROTEIN"/>
    <property type="match status" value="1"/>
</dbReference>
<gene>
    <name evidence="2" type="ORF">GSB_152946</name>
</gene>
<evidence type="ECO:0000256" key="1">
    <source>
        <dbReference type="SAM" id="Phobius"/>
    </source>
</evidence>
<keyword evidence="1" id="KW-0472">Membrane</keyword>
<dbReference type="EMBL" id="AHHH01000104">
    <property type="protein sequence ID" value="ESU41906.1"/>
    <property type="molecule type" value="Genomic_DNA"/>
</dbReference>
<comment type="caution">
    <text evidence="2">The sequence shown here is derived from an EMBL/GenBank/DDBJ whole genome shotgun (WGS) entry which is preliminary data.</text>
</comment>
<dbReference type="InterPro" id="IPR009030">
    <property type="entry name" value="Growth_fac_rcpt_cys_sf"/>
</dbReference>
<dbReference type="InterPro" id="IPR006212">
    <property type="entry name" value="Furin_repeat"/>
</dbReference>
<dbReference type="Proteomes" id="UP000018040">
    <property type="component" value="Unassembled WGS sequence"/>
</dbReference>
<dbReference type="VEuPathDB" id="GiardiaDB:GL50803_00137691"/>